<dbReference type="EMBL" id="CP118376">
    <property type="protein sequence ID" value="WFD43261.1"/>
    <property type="molecule type" value="Genomic_DNA"/>
</dbReference>
<name>A0AAF0JKB8_9BASI</name>
<dbReference type="CDD" id="cd01285">
    <property type="entry name" value="nucleoside_deaminase"/>
    <property type="match status" value="1"/>
</dbReference>
<sequence>MAESIQKDVPCEVVTPHLNKFDLIICDTPNAGRGVFASKNIARDIVVEVSPVLLFDPTEYRDHGKYTVLDSYTFVWEKREKGSTMALALGLGSLFNHSCNPNISYELDKSAHCIRYRTAREISAGDELCISYGPGTMWWEEASTQPQTPPATETDELNAFGNIDLNDNEDRATDDERDLNIVCPAAPVKTDAPLWRITASPDPATMPLETKLAWALNVKPQSCSKVAGILQTLIRGRRIQGGTQLRHLRTFRKAQEVTKLDEDSYPFSKASENDDLSVLITMQDAQPRSDLERILEDALSGLADIDLYLVRVPVCAAPSRARLMEWASVWPCIFLPPGAGLANANAIPGSDAARQATLVDRAMDAIKWSAPHATDWVQAAFLRCIATAQKARAKGEIGSAALVTIPPAEGESALPLALDAFDTRISESHPLHHSVPNAVRAVAQWRSDTKPTLNSSASANGQDYLLTGLSLFLTHEPCVYCAMALIHSRVKTVYFLFPSAHSGGFCGAHAGERGTAACLGGEDGGSYAIHEQSGLNHRYDVWRWVNPSDFQKQAKGLWNADMKLDL</sequence>
<proteinExistence type="inferred from homology"/>
<comment type="similarity">
    <text evidence="2">Belongs to the cytidine and deoxycytidylate deaminase family. ADAT3 subfamily.</text>
</comment>
<protein>
    <submittedName>
        <fullName evidence="4">tRNA-specific adenosine deaminase subunit tad3</fullName>
    </submittedName>
</protein>
<reference evidence="4" key="1">
    <citation type="submission" date="2023-02" db="EMBL/GenBank/DDBJ databases">
        <title>Mating type loci evolution in Malassezia.</title>
        <authorList>
            <person name="Coelho M.A."/>
        </authorList>
    </citation>
    <scope>NUCLEOTIDE SEQUENCE</scope>
    <source>
        <strain evidence="4">CBS 14136</strain>
    </source>
</reference>
<dbReference type="PANTHER" id="PTHR11079">
    <property type="entry name" value="CYTOSINE DEAMINASE FAMILY MEMBER"/>
    <property type="match status" value="1"/>
</dbReference>
<dbReference type="Gene3D" id="2.170.270.10">
    <property type="entry name" value="SET domain"/>
    <property type="match status" value="1"/>
</dbReference>
<dbReference type="GO" id="GO:0008033">
    <property type="term" value="P:tRNA processing"/>
    <property type="evidence" value="ECO:0007669"/>
    <property type="project" value="UniProtKB-KW"/>
</dbReference>
<dbReference type="GO" id="GO:0052717">
    <property type="term" value="F:tRNA-specific adenosine-34 deaminase activity"/>
    <property type="evidence" value="ECO:0007669"/>
    <property type="project" value="TreeGrafter"/>
</dbReference>
<dbReference type="InterPro" id="IPR016193">
    <property type="entry name" value="Cytidine_deaminase-like"/>
</dbReference>
<dbReference type="InterPro" id="IPR001214">
    <property type="entry name" value="SET_dom"/>
</dbReference>
<evidence type="ECO:0000256" key="2">
    <source>
        <dbReference type="ARBA" id="ARBA00038160"/>
    </source>
</evidence>
<evidence type="ECO:0000313" key="5">
    <source>
        <dbReference type="Proteomes" id="UP001214628"/>
    </source>
</evidence>
<dbReference type="PANTHER" id="PTHR11079:SF156">
    <property type="entry name" value="INACTIVE TRNA-SPECIFIC ADENOSINE DEAMINASE-LIKE PROTEIN 3-RELATED"/>
    <property type="match status" value="1"/>
</dbReference>
<dbReference type="SUPFAM" id="SSF82199">
    <property type="entry name" value="SET domain"/>
    <property type="match status" value="1"/>
</dbReference>
<dbReference type="InterPro" id="IPR002125">
    <property type="entry name" value="CMP_dCMP_dom"/>
</dbReference>
<dbReference type="AlphaFoldDB" id="A0AAF0JKB8"/>
<dbReference type="InterPro" id="IPR046341">
    <property type="entry name" value="SET_dom_sf"/>
</dbReference>
<dbReference type="Gene3D" id="3.40.140.10">
    <property type="entry name" value="Cytidine Deaminase, domain 2"/>
    <property type="match status" value="1"/>
</dbReference>
<evidence type="ECO:0000256" key="1">
    <source>
        <dbReference type="ARBA" id="ARBA00022694"/>
    </source>
</evidence>
<organism evidence="4 5">
    <name type="scientific">Malassezia psittaci</name>
    <dbReference type="NCBI Taxonomy" id="1821823"/>
    <lineage>
        <taxon>Eukaryota</taxon>
        <taxon>Fungi</taxon>
        <taxon>Dikarya</taxon>
        <taxon>Basidiomycota</taxon>
        <taxon>Ustilaginomycotina</taxon>
        <taxon>Malasseziomycetes</taxon>
        <taxon>Malasseziales</taxon>
        <taxon>Malasseziaceae</taxon>
        <taxon>Malassezia</taxon>
    </lineage>
</organism>
<evidence type="ECO:0000259" key="3">
    <source>
        <dbReference type="SMART" id="SM00317"/>
    </source>
</evidence>
<accession>A0AAF0JKB8</accession>
<dbReference type="SUPFAM" id="SSF53927">
    <property type="entry name" value="Cytidine deaminase-like"/>
    <property type="match status" value="1"/>
</dbReference>
<evidence type="ECO:0000313" key="4">
    <source>
        <dbReference type="EMBL" id="WFD43261.1"/>
    </source>
</evidence>
<feature type="domain" description="SET" evidence="3">
    <location>
        <begin position="21"/>
        <end position="141"/>
    </location>
</feature>
<gene>
    <name evidence="4" type="primary">TAD3</name>
    <name evidence="4" type="ORF">MPSI1_001922</name>
</gene>
<dbReference type="Pfam" id="PF00856">
    <property type="entry name" value="SET"/>
    <property type="match status" value="1"/>
</dbReference>
<dbReference type="GO" id="GO:0005634">
    <property type="term" value="C:nucleus"/>
    <property type="evidence" value="ECO:0007669"/>
    <property type="project" value="TreeGrafter"/>
</dbReference>
<keyword evidence="5" id="KW-1185">Reference proteome</keyword>
<keyword evidence="1" id="KW-0819">tRNA processing</keyword>
<dbReference type="Proteomes" id="UP001214628">
    <property type="component" value="Chromosome 2"/>
</dbReference>
<dbReference type="SMART" id="SM00317">
    <property type="entry name" value="SET"/>
    <property type="match status" value="1"/>
</dbReference>
<dbReference type="CDD" id="cd10540">
    <property type="entry name" value="SET_SpSet7-like"/>
    <property type="match status" value="1"/>
</dbReference>
<dbReference type="Pfam" id="PF00383">
    <property type="entry name" value="dCMP_cyt_deam_1"/>
    <property type="match status" value="1"/>
</dbReference>
<dbReference type="GO" id="GO:0005737">
    <property type="term" value="C:cytoplasm"/>
    <property type="evidence" value="ECO:0007669"/>
    <property type="project" value="TreeGrafter"/>
</dbReference>